<dbReference type="AlphaFoldDB" id="A0A077WPT7"/>
<dbReference type="Gene3D" id="3.80.10.10">
    <property type="entry name" value="Ribonuclease Inhibitor"/>
    <property type="match status" value="1"/>
</dbReference>
<dbReference type="SUPFAM" id="SSF52058">
    <property type="entry name" value="L domain-like"/>
    <property type="match status" value="1"/>
</dbReference>
<organism evidence="1">
    <name type="scientific">Lichtheimia ramosa</name>
    <dbReference type="NCBI Taxonomy" id="688394"/>
    <lineage>
        <taxon>Eukaryota</taxon>
        <taxon>Fungi</taxon>
        <taxon>Fungi incertae sedis</taxon>
        <taxon>Mucoromycota</taxon>
        <taxon>Mucoromycotina</taxon>
        <taxon>Mucoromycetes</taxon>
        <taxon>Mucorales</taxon>
        <taxon>Lichtheimiaceae</taxon>
        <taxon>Lichtheimia</taxon>
    </lineage>
</organism>
<gene>
    <name evidence="1" type="ORF">LRAMOSA10941</name>
</gene>
<dbReference type="OrthoDB" id="2295380at2759"/>
<name>A0A077WPT7_9FUNG</name>
<dbReference type="InterPro" id="IPR032675">
    <property type="entry name" value="LRR_dom_sf"/>
</dbReference>
<reference evidence="1" key="1">
    <citation type="journal article" date="2014" name="Genome Announc.">
        <title>De novo whole-genome sequence and genome annotation of Lichtheimia ramosa.</title>
        <authorList>
            <person name="Linde J."/>
            <person name="Schwartze V."/>
            <person name="Binder U."/>
            <person name="Lass-Florl C."/>
            <person name="Voigt K."/>
            <person name="Horn F."/>
        </authorList>
    </citation>
    <scope>NUCLEOTIDE SEQUENCE</scope>
    <source>
        <strain evidence="1">JMRC FSU:6197</strain>
    </source>
</reference>
<evidence type="ECO:0000313" key="1">
    <source>
        <dbReference type="EMBL" id="CDS09581.1"/>
    </source>
</evidence>
<accession>A0A077WPT7</accession>
<proteinExistence type="predicted"/>
<protein>
    <recommendedName>
        <fullName evidence="2">F-box domain-containing protein</fullName>
    </recommendedName>
</protein>
<dbReference type="EMBL" id="LK023333">
    <property type="protein sequence ID" value="CDS09581.1"/>
    <property type="molecule type" value="Genomic_DNA"/>
</dbReference>
<sequence>MSWHLGMNTPTPTSPNDLHGSNKRIDFISELPLDVVVYNIVPRILSGGPIALRLDIPNSYLDVCRTWCERFMVVAGNMRCRIRRLFSLSKQQEMRLKAAGPYVRRLDVIAISDQSINQLAGTVKFTCLSELTISMNGSQTAYHHFFSTLPNLTYLKITYNSPAYEPFQVYDILDQCTKLTRLDLTLDDNTTMVTSNDNQHPMYHNLVHLQAIRGETGTDTMYPDHIYSRGIYWEKSECDMFIPLLRHLHNLHTLQLSHPPSEAALTTIHQHCPQLQQLILSQYHARAVTGIVQQQQQQQQGLRLLRIHHISFEGDYLTKLITQYHSTLESIVFHVHLDIPVPFNENLVFELKQLRSFQYNSRYYLPFIDWVINHAPNLESIQLPSDMQHTDNLRTLMHRPLGRIELECASRHQPDHWQYLQHHIQLGNESRLEEIKCDISLIQNGSWMYLIPQLNHLKSLELVFQFDEMYLFSCLDSSIDPSQKPEVTGDMDQTVVK</sequence>
<evidence type="ECO:0008006" key="2">
    <source>
        <dbReference type="Google" id="ProtNLM"/>
    </source>
</evidence>